<evidence type="ECO:0000313" key="3">
    <source>
        <dbReference type="Proteomes" id="UP001150266"/>
    </source>
</evidence>
<proteinExistence type="predicted"/>
<feature type="compositionally biased region" description="Low complexity" evidence="1">
    <location>
        <begin position="517"/>
        <end position="533"/>
    </location>
</feature>
<protein>
    <submittedName>
        <fullName evidence="2">Uncharacterized protein</fullName>
    </submittedName>
</protein>
<sequence>MATIIHRASSAIHDHPPTPLIPQRRRREPSVEIIDVDELDDSEYMFVGPMPISRNPPSQRRRTAFDSLSAEEVIVLDSDDEEYDPSVIGTSSTNSQASSSRVHSRDVSPPAPARHSVRPTGSTFPRLDSASVPMRRHPPPFPSNAAPVTANPMASDYERFLQANIIPRPASSTSHTSGSRIRHGETTTDTSRSSTNYSSTYSSGNILPPRQGPRAGQAGGGIITSARAHAAERRADRERNAQLRAAGTARPRFRNRRPAPLLGDDMHFVGLFRHDSFDPFDPNNLLGFNGLVRYSAGFRYPIIPQRKPDEPDYLVEYTHSEPAAPGFCFDFDPSPQAKEHPASITPSAPHRNPMPVSSQDNPIVLDDDGEIMQKPESKAVDVDASDISSSPVSISLVCSKCLDPLLLGEGASATALKMAADGASAEQVESERKARRVWALRCGHLIDGRCLEALGYPFGALDAQKKDVKGKGKRKSVLEEVDMADAEPELNREGARVGARQDLPPASEANPIRSRLRSATQPTPTASSTRQSSVASITRRYLPMSLEYLLGVGIGTSSTSSSTSPKTKQPRKPKIQQTHSWKCPVNKCGKVHTSVKVDGVWGPEKLKGEGAIPLFI</sequence>
<evidence type="ECO:0000256" key="1">
    <source>
        <dbReference type="SAM" id="MobiDB-lite"/>
    </source>
</evidence>
<feature type="region of interest" description="Disordered" evidence="1">
    <location>
        <begin position="1"/>
        <end position="29"/>
    </location>
</feature>
<feature type="compositionally biased region" description="Low complexity" evidence="1">
    <location>
        <begin position="187"/>
        <end position="203"/>
    </location>
</feature>
<feature type="compositionally biased region" description="Low complexity" evidence="1">
    <location>
        <begin position="91"/>
        <end position="100"/>
    </location>
</feature>
<evidence type="ECO:0000313" key="2">
    <source>
        <dbReference type="EMBL" id="KAJ4480245.1"/>
    </source>
</evidence>
<dbReference type="AlphaFoldDB" id="A0A9W9AEF9"/>
<feature type="region of interest" description="Disordered" evidence="1">
    <location>
        <begin position="76"/>
        <end position="150"/>
    </location>
</feature>
<dbReference type="OrthoDB" id="2507647at2759"/>
<feature type="region of interest" description="Disordered" evidence="1">
    <location>
        <begin position="469"/>
        <end position="534"/>
    </location>
</feature>
<feature type="region of interest" description="Disordered" evidence="1">
    <location>
        <begin position="336"/>
        <end position="357"/>
    </location>
</feature>
<dbReference type="Proteomes" id="UP001150266">
    <property type="component" value="Unassembled WGS sequence"/>
</dbReference>
<reference evidence="2" key="1">
    <citation type="submission" date="2022-08" db="EMBL/GenBank/DDBJ databases">
        <title>A Global Phylogenomic Analysis of the Shiitake Genus Lentinula.</title>
        <authorList>
            <consortium name="DOE Joint Genome Institute"/>
            <person name="Sierra-Patev S."/>
            <person name="Min B."/>
            <person name="Naranjo-Ortiz M."/>
            <person name="Looney B."/>
            <person name="Konkel Z."/>
            <person name="Slot J.C."/>
            <person name="Sakamoto Y."/>
            <person name="Steenwyk J.L."/>
            <person name="Rokas A."/>
            <person name="Carro J."/>
            <person name="Camarero S."/>
            <person name="Ferreira P."/>
            <person name="Molpeceres G."/>
            <person name="Ruiz-Duenas F.J."/>
            <person name="Serrano A."/>
            <person name="Henrissat B."/>
            <person name="Drula E."/>
            <person name="Hughes K.W."/>
            <person name="Mata J.L."/>
            <person name="Ishikawa N.K."/>
            <person name="Vargas-Isla R."/>
            <person name="Ushijima S."/>
            <person name="Smith C.A."/>
            <person name="Ahrendt S."/>
            <person name="Andreopoulos W."/>
            <person name="He G."/>
            <person name="Labutti K."/>
            <person name="Lipzen A."/>
            <person name="Ng V."/>
            <person name="Riley R."/>
            <person name="Sandor L."/>
            <person name="Barry K."/>
            <person name="Martinez A.T."/>
            <person name="Xiao Y."/>
            <person name="Gibbons J.G."/>
            <person name="Terashima K."/>
            <person name="Grigoriev I.V."/>
            <person name="Hibbett D.S."/>
        </authorList>
    </citation>
    <scope>NUCLEOTIDE SEQUENCE</scope>
    <source>
        <strain evidence="2">JLM2183</strain>
    </source>
</reference>
<keyword evidence="3" id="KW-1185">Reference proteome</keyword>
<organism evidence="2 3">
    <name type="scientific">Lentinula aciculospora</name>
    <dbReference type="NCBI Taxonomy" id="153920"/>
    <lineage>
        <taxon>Eukaryota</taxon>
        <taxon>Fungi</taxon>
        <taxon>Dikarya</taxon>
        <taxon>Basidiomycota</taxon>
        <taxon>Agaricomycotina</taxon>
        <taxon>Agaricomycetes</taxon>
        <taxon>Agaricomycetidae</taxon>
        <taxon>Agaricales</taxon>
        <taxon>Marasmiineae</taxon>
        <taxon>Omphalotaceae</taxon>
        <taxon>Lentinula</taxon>
    </lineage>
</organism>
<comment type="caution">
    <text evidence="2">The sequence shown here is derived from an EMBL/GenBank/DDBJ whole genome shotgun (WGS) entry which is preliminary data.</text>
</comment>
<accession>A0A9W9AEF9</accession>
<gene>
    <name evidence="2" type="ORF">J3R30DRAFT_3701665</name>
</gene>
<feature type="region of interest" description="Disordered" evidence="1">
    <location>
        <begin position="166"/>
        <end position="220"/>
    </location>
</feature>
<feature type="region of interest" description="Disordered" evidence="1">
    <location>
        <begin position="556"/>
        <end position="580"/>
    </location>
</feature>
<name>A0A9W9AEF9_9AGAR</name>
<feature type="compositionally biased region" description="Polar residues" evidence="1">
    <location>
        <begin position="170"/>
        <end position="179"/>
    </location>
</feature>
<feature type="compositionally biased region" description="Acidic residues" evidence="1">
    <location>
        <begin position="479"/>
        <end position="488"/>
    </location>
</feature>
<dbReference type="EMBL" id="JAOTPV010000007">
    <property type="protein sequence ID" value="KAJ4480245.1"/>
    <property type="molecule type" value="Genomic_DNA"/>
</dbReference>